<dbReference type="SUPFAM" id="SSF51219">
    <property type="entry name" value="TRAP-like"/>
    <property type="match status" value="1"/>
</dbReference>
<organism evidence="1 2">
    <name type="scientific">Deinococcus ficus</name>
    <dbReference type="NCBI Taxonomy" id="317577"/>
    <lineage>
        <taxon>Bacteria</taxon>
        <taxon>Thermotogati</taxon>
        <taxon>Deinococcota</taxon>
        <taxon>Deinococci</taxon>
        <taxon>Deinococcales</taxon>
        <taxon>Deinococcaceae</taxon>
        <taxon>Deinococcus</taxon>
    </lineage>
</organism>
<accession>A0A221SWG8</accession>
<dbReference type="InterPro" id="IPR002838">
    <property type="entry name" value="AIM24"/>
</dbReference>
<dbReference type="EMBL" id="CP021081">
    <property type="protein sequence ID" value="ASN80992.1"/>
    <property type="molecule type" value="Genomic_DNA"/>
</dbReference>
<evidence type="ECO:0000313" key="2">
    <source>
        <dbReference type="Proteomes" id="UP000259030"/>
    </source>
</evidence>
<evidence type="ECO:0000313" key="1">
    <source>
        <dbReference type="EMBL" id="ASN80992.1"/>
    </source>
</evidence>
<protein>
    <recommendedName>
        <fullName evidence="3">AIM24 family protein</fullName>
    </recommendedName>
</protein>
<dbReference type="PANTHER" id="PTHR38074">
    <property type="entry name" value="ALTERED INHERITANCE OF MITOCHONDRIA PROTEIN 24, MITOCHONDRIAL"/>
    <property type="match status" value="1"/>
</dbReference>
<dbReference type="KEGG" id="dfc:DFI_08265"/>
<proteinExistence type="predicted"/>
<dbReference type="STRING" id="317577.GCA_000419625_02263"/>
<dbReference type="Gene3D" id="3.60.160.10">
    <property type="entry name" value="Mitochondrial biogenesis AIM24"/>
    <property type="match status" value="1"/>
</dbReference>
<dbReference type="InterPro" id="IPR016031">
    <property type="entry name" value="Trp_RNA-bd_attenuator-like_dom"/>
</dbReference>
<name>A0A221SWG8_9DEIO</name>
<dbReference type="InterPro" id="IPR036983">
    <property type="entry name" value="AIM24_sf"/>
</dbReference>
<gene>
    <name evidence="1" type="ORF">DFI_08265</name>
</gene>
<dbReference type="Proteomes" id="UP000259030">
    <property type="component" value="Chromosome"/>
</dbReference>
<dbReference type="PANTHER" id="PTHR38074:SF1">
    <property type="entry name" value="ALTERED INHERITANCE OF MITOCHONDRIA PROTEIN 24, MITOCHONDRIAL"/>
    <property type="match status" value="1"/>
</dbReference>
<sequence length="257" mass="27868">MTNMHPGQDGTYSLRDFIAQTAERDNPGEVFELESSKMLEVKVNGTRIWSKLGAMIAYKGNLSFKREGTLEGGLMKALKRAVTQEMSPLAKIEGRGVAYLADQGKEIQILRLAGDSLNVNGNDLLAFEDSVQYDITMMRRMAGMAAGGLFSVRVQGHGMVAILSHGKPLTLRVTPNEPVFTDPNATIAWSGNLQPQLRMDSSLRSILGRGGGETYQMAFQGDGFVVVQPYEEFEAGMLGSDDSHGGGIGRTIGDLFD</sequence>
<evidence type="ECO:0008006" key="3">
    <source>
        <dbReference type="Google" id="ProtNLM"/>
    </source>
</evidence>
<dbReference type="RefSeq" id="WP_027461742.1">
    <property type="nucleotide sequence ID" value="NZ_BNAK01000013.1"/>
</dbReference>
<reference evidence="1 2" key="1">
    <citation type="submission" date="2017-05" db="EMBL/GenBank/DDBJ databases">
        <title>The complete genome sequence of Deinococcus ficus isolated from the rhizosphere of the Ficus religiosa L. in Taiwan.</title>
        <authorList>
            <person name="Wu K.-M."/>
            <person name="Liao T.-L."/>
            <person name="Liu Y.-M."/>
            <person name="Young C.-C."/>
            <person name="Tsai S.-F."/>
        </authorList>
    </citation>
    <scope>NUCLEOTIDE SEQUENCE [LARGE SCALE GENOMIC DNA]</scope>
    <source>
        <strain evidence="1 2">CC-FR2-10</strain>
    </source>
</reference>
<dbReference type="Pfam" id="PF01987">
    <property type="entry name" value="AIM24"/>
    <property type="match status" value="1"/>
</dbReference>
<keyword evidence="2" id="KW-1185">Reference proteome</keyword>
<dbReference type="AlphaFoldDB" id="A0A221SWG8"/>